<evidence type="ECO:0000256" key="2">
    <source>
        <dbReference type="ARBA" id="ARBA00022833"/>
    </source>
</evidence>
<evidence type="ECO:0000313" key="4">
    <source>
        <dbReference type="EMBL" id="AKU96986.1"/>
    </source>
</evidence>
<reference evidence="4 5" key="1">
    <citation type="submission" date="2015-08" db="EMBL/GenBank/DDBJ databases">
        <authorList>
            <person name="Babu N.S."/>
            <person name="Beckwith C.J."/>
            <person name="Beseler K.G."/>
            <person name="Brison A."/>
            <person name="Carone J.V."/>
            <person name="Caskin T.P."/>
            <person name="Diamond M."/>
            <person name="Durham M.E."/>
            <person name="Foxe J.M."/>
            <person name="Go M."/>
            <person name="Henderson B.A."/>
            <person name="Jones I.B."/>
            <person name="McGettigan J.A."/>
            <person name="Micheletti S.J."/>
            <person name="Nasrallah M.E."/>
            <person name="Ortiz D."/>
            <person name="Piller C.R."/>
            <person name="Privatt S.R."/>
            <person name="Schneider S.L."/>
            <person name="Sharp S."/>
            <person name="Smith T.C."/>
            <person name="Stanton J.D."/>
            <person name="Ullery H.E."/>
            <person name="Wilson R.J."/>
            <person name="Serrano M.G."/>
            <person name="Buck G."/>
            <person name="Lee V."/>
            <person name="Wang Y."/>
            <person name="Carvalho R."/>
            <person name="Voegtly L."/>
            <person name="Shi R."/>
            <person name="Duckworth R."/>
            <person name="Johnson A."/>
            <person name="Loviza R."/>
            <person name="Walstead R."/>
            <person name="Shah Z."/>
            <person name="Kiflezghi M."/>
            <person name="Wade K."/>
            <person name="Ball S.L."/>
            <person name="Bradley K.W."/>
            <person name="Asai D.J."/>
            <person name="Bowman C.A."/>
            <person name="Russell D.A."/>
            <person name="Pope W.H."/>
            <person name="Jacobs-Sera D."/>
            <person name="Hendrix R.W."/>
            <person name="Hatfull G.F."/>
        </authorList>
    </citation>
    <scope>NUCLEOTIDE SEQUENCE [LARGE SCALE GENOMIC DNA]</scope>
    <source>
        <strain evidence="4 5">DSM 27648</strain>
    </source>
</reference>
<dbReference type="Proteomes" id="UP000064967">
    <property type="component" value="Chromosome"/>
</dbReference>
<feature type="domain" description="PARP-type" evidence="3">
    <location>
        <begin position="380"/>
        <end position="431"/>
    </location>
</feature>
<accession>A0A0K1PUD9</accession>
<evidence type="ECO:0000313" key="5">
    <source>
        <dbReference type="Proteomes" id="UP000064967"/>
    </source>
</evidence>
<keyword evidence="1" id="KW-0479">Metal-binding</keyword>
<evidence type="ECO:0000259" key="3">
    <source>
        <dbReference type="PROSITE" id="PS50064"/>
    </source>
</evidence>
<dbReference type="InterPro" id="IPR001510">
    <property type="entry name" value="Znf_PARP"/>
</dbReference>
<dbReference type="EMBL" id="CP012333">
    <property type="protein sequence ID" value="AKU96986.1"/>
    <property type="molecule type" value="Genomic_DNA"/>
</dbReference>
<sequence>MAYVVLSALPMIRPLEHGVLALMFGLGLGLVACGTTHDDEVESGTDAVTVTAPLDIDNSPFLWAVQEYDAYRQGKRFNGALLEPAIADDDPLTVRLQTWLDRIDALVRADAEQATHRPFAAPKPTAKVLRSRSTHDAWASSAPACLGVPFGRGVASSARPLAWITDVRPDTAPTCARPGWDPRAYASFVNAAFKQTDTSGCKLALHGGKIDASGADCAIDPAVASGTDIAVMAMSPYVHFTTDLIADSSETDLVMTAVHELGHYYLGHRTVAGTLKSTFWFLRTDTQREAGRATKEKQATLSAAYAEAVSGDSQGAAPELVAAARANQVGYYTIEQAADDFKMKYATRLGFAEDEIFASWLARMQSDDDYWSSTMTPEAFARDYADRGDRTARDCKKLLDAGFAKTGPDGESTPVTVAMGPLSDLHHNSCYRLYNLWVDAQIHHYAVGAPPASLTPSWSSLQSHAASLAP</sequence>
<dbReference type="AlphaFoldDB" id="A0A0K1PUD9"/>
<dbReference type="KEGG" id="llu:AKJ09_03650"/>
<proteinExistence type="predicted"/>
<organism evidence="4 5">
    <name type="scientific">Labilithrix luteola</name>
    <dbReference type="NCBI Taxonomy" id="1391654"/>
    <lineage>
        <taxon>Bacteria</taxon>
        <taxon>Pseudomonadati</taxon>
        <taxon>Myxococcota</taxon>
        <taxon>Polyangia</taxon>
        <taxon>Polyangiales</taxon>
        <taxon>Labilitrichaceae</taxon>
        <taxon>Labilithrix</taxon>
    </lineage>
</organism>
<name>A0A0K1PUD9_9BACT</name>
<protein>
    <recommendedName>
        <fullName evidence="3">PARP-type domain-containing protein</fullName>
    </recommendedName>
</protein>
<evidence type="ECO:0000256" key="1">
    <source>
        <dbReference type="ARBA" id="ARBA00022723"/>
    </source>
</evidence>
<dbReference type="GO" id="GO:0003677">
    <property type="term" value="F:DNA binding"/>
    <property type="evidence" value="ECO:0007669"/>
    <property type="project" value="InterPro"/>
</dbReference>
<dbReference type="GO" id="GO:0008270">
    <property type="term" value="F:zinc ion binding"/>
    <property type="evidence" value="ECO:0007669"/>
    <property type="project" value="InterPro"/>
</dbReference>
<keyword evidence="2" id="KW-0862">Zinc</keyword>
<gene>
    <name evidence="4" type="ORF">AKJ09_03650</name>
</gene>
<dbReference type="PROSITE" id="PS50064">
    <property type="entry name" value="ZF_PARP_2"/>
    <property type="match status" value="1"/>
</dbReference>
<keyword evidence="5" id="KW-1185">Reference proteome</keyword>